<reference evidence="2" key="1">
    <citation type="journal article" date="2019" name="Mol. Ecol.">
        <title>Genome evolution and host-microbiome shifts correspond with intraspecific niche divergence within harmful algal bloom-forming Microcystis aeruginosa.</title>
        <authorList>
            <person name="Jackrel S.L."/>
            <person name="White J.D."/>
            <person name="Evans J.T."/>
            <person name="Buffin K."/>
            <person name="Hayden K."/>
            <person name="Sarnelle O."/>
            <person name="Denef V.J."/>
        </authorList>
    </citation>
    <scope>NUCLEOTIDE SEQUENCE</scope>
    <source>
        <strain evidence="2">G11-04</strain>
    </source>
</reference>
<feature type="transmembrane region" description="Helical" evidence="1">
    <location>
        <begin position="328"/>
        <end position="349"/>
    </location>
</feature>
<feature type="transmembrane region" description="Helical" evidence="1">
    <location>
        <begin position="109"/>
        <end position="131"/>
    </location>
</feature>
<feature type="transmembrane region" description="Helical" evidence="1">
    <location>
        <begin position="222"/>
        <end position="244"/>
    </location>
</feature>
<feature type="transmembrane region" description="Helical" evidence="1">
    <location>
        <begin position="299"/>
        <end position="316"/>
    </location>
</feature>
<dbReference type="AlphaFoldDB" id="A0A966L4A3"/>
<feature type="transmembrane region" description="Helical" evidence="1">
    <location>
        <begin position="361"/>
        <end position="386"/>
    </location>
</feature>
<dbReference type="Proteomes" id="UP000799330">
    <property type="component" value="Unassembled WGS sequence"/>
</dbReference>
<protein>
    <submittedName>
        <fullName evidence="2">Uncharacterized protein</fullName>
    </submittedName>
</protein>
<evidence type="ECO:0000313" key="2">
    <source>
        <dbReference type="EMBL" id="NCS55806.1"/>
    </source>
</evidence>
<evidence type="ECO:0000256" key="1">
    <source>
        <dbReference type="SAM" id="Phobius"/>
    </source>
</evidence>
<feature type="transmembrane region" description="Helical" evidence="1">
    <location>
        <begin position="26"/>
        <end position="48"/>
    </location>
</feature>
<feature type="transmembrane region" description="Helical" evidence="1">
    <location>
        <begin position="162"/>
        <end position="179"/>
    </location>
</feature>
<keyword evidence="1" id="KW-0812">Transmembrane</keyword>
<evidence type="ECO:0000313" key="3">
    <source>
        <dbReference type="Proteomes" id="UP000799330"/>
    </source>
</evidence>
<accession>A0A966L4A3</accession>
<gene>
    <name evidence="2" type="ORF">GPJ16_02095</name>
</gene>
<sequence length="582" mass="67005">MNVDHQSKLYSFFFEPLSENNKSHKIYWLLISLAFVTIWIAITFNGIFSGSLNGQIYEDDVRSFAFWMYKFIDPNLFQNDFPAEVAQAVTPIGYTYLFKFLIGLGIEPLLIFQVLPIIITYVGSIFIFLAIIEILPIPFLGFICIVISLISLPLASSTPRGFAWVILPAFFYYLLRGAWIPTGITLILQGIFYPPILLIMGGILGFRLFSWENRKLVSSRQINDYLLFFIGVGAIITAACLNYFSTSKYLPIYTANEAIKMPEFWYPDGRAPYFSHNYLDTLIYGWQSGMRPNYLFEPFWLNWLSLALPILCLFPNKFPLVKLLKSGWIILPQSILSSLSLFSLANILFMKLYFPNRYTNILGIIIVFSSSITIIIISHSLYQWTIRNSVKLYPLVKWIVRGTIILGGIYILLYPIYFNPSHIKAIYHVPSIESYISQQSKNVMVASLDNIVSDNIPTFAKRSVLFSNEFNFPIYPSVYEEMAQRADSFMKVHYTDSLQELRAFIKKYNVDYLVINSSHFSVDYINRSRWFKQRKNLATFANHQLQSGKKIALANFIDKCSVLKVKSGNNVRTVIATKCILE</sequence>
<dbReference type="EMBL" id="JAADAI010000014">
    <property type="protein sequence ID" value="NCS55806.1"/>
    <property type="molecule type" value="Genomic_DNA"/>
</dbReference>
<feature type="transmembrane region" description="Helical" evidence="1">
    <location>
        <begin position="398"/>
        <end position="417"/>
    </location>
</feature>
<feature type="transmembrane region" description="Helical" evidence="1">
    <location>
        <begin position="137"/>
        <end position="155"/>
    </location>
</feature>
<keyword evidence="1" id="KW-1133">Transmembrane helix</keyword>
<organism evidence="2 3">
    <name type="scientific">Microcystis aeruginosa G11-04</name>
    <dbReference type="NCBI Taxonomy" id="2685956"/>
    <lineage>
        <taxon>Bacteria</taxon>
        <taxon>Bacillati</taxon>
        <taxon>Cyanobacteriota</taxon>
        <taxon>Cyanophyceae</taxon>
        <taxon>Oscillatoriophycideae</taxon>
        <taxon>Chroococcales</taxon>
        <taxon>Microcystaceae</taxon>
        <taxon>Microcystis</taxon>
    </lineage>
</organism>
<keyword evidence="1" id="KW-0472">Membrane</keyword>
<feature type="transmembrane region" description="Helical" evidence="1">
    <location>
        <begin position="191"/>
        <end position="210"/>
    </location>
</feature>
<name>A0A966L4A3_MICAE</name>
<proteinExistence type="predicted"/>
<comment type="caution">
    <text evidence="2">The sequence shown here is derived from an EMBL/GenBank/DDBJ whole genome shotgun (WGS) entry which is preliminary data.</text>
</comment>